<dbReference type="SUPFAM" id="SSF47266">
    <property type="entry name" value="4-helical cytokines"/>
    <property type="match status" value="1"/>
</dbReference>
<dbReference type="AlphaFoldDB" id="A0A6G1ASP5"/>
<feature type="chain" id="PRO_5026047342" description="Interleukin-3" evidence="12">
    <location>
        <begin position="24"/>
        <end position="143"/>
    </location>
</feature>
<dbReference type="PRINTS" id="PR00430">
    <property type="entry name" value="INTERLEUKIN3"/>
</dbReference>
<dbReference type="Proteomes" id="UP000475037">
    <property type="component" value="Unassembled WGS sequence"/>
</dbReference>
<evidence type="ECO:0000313" key="14">
    <source>
        <dbReference type="Proteomes" id="UP000475037"/>
    </source>
</evidence>
<keyword evidence="6 12" id="KW-0732">Signal</keyword>
<feature type="non-terminal residue" evidence="13">
    <location>
        <position position="143"/>
    </location>
</feature>
<evidence type="ECO:0000256" key="7">
    <source>
        <dbReference type="ARBA" id="ARBA00023030"/>
    </source>
</evidence>
<dbReference type="GO" id="GO:0006955">
    <property type="term" value="P:immune response"/>
    <property type="evidence" value="ECO:0007669"/>
    <property type="project" value="InterPro"/>
</dbReference>
<sequence>MSNCPIMYLLLLLLGFQAPQAQGRPFTTHQQEKYSAMINEIMEILDKSPLPSQDPLDPNDTETLRKNTLLRPNLNAFLKAAGNFAEYGLKIQDNLKEFLPLLPIPTSTGNPIHIKKGNRVDFQRKLTKYLEILDNFLNFKDKH</sequence>
<evidence type="ECO:0000256" key="4">
    <source>
        <dbReference type="ARBA" id="ARBA00022514"/>
    </source>
</evidence>
<dbReference type="InterPro" id="IPR002183">
    <property type="entry name" value="IL-3"/>
</dbReference>
<comment type="similarity">
    <text evidence="2">Belongs to the IL-3 family.</text>
</comment>
<proteinExistence type="inferred from homology"/>
<feature type="signal peptide" evidence="12">
    <location>
        <begin position="1"/>
        <end position="23"/>
    </location>
</feature>
<evidence type="ECO:0000256" key="12">
    <source>
        <dbReference type="SAM" id="SignalP"/>
    </source>
</evidence>
<dbReference type="GO" id="GO:0005615">
    <property type="term" value="C:extracellular space"/>
    <property type="evidence" value="ECO:0007669"/>
    <property type="project" value="UniProtKB-KW"/>
</dbReference>
<evidence type="ECO:0000256" key="9">
    <source>
        <dbReference type="ARBA" id="ARBA00031944"/>
    </source>
</evidence>
<dbReference type="Pfam" id="PF02059">
    <property type="entry name" value="IL3"/>
    <property type="match status" value="1"/>
</dbReference>
<evidence type="ECO:0000256" key="5">
    <source>
        <dbReference type="ARBA" id="ARBA00022525"/>
    </source>
</evidence>
<keyword evidence="14" id="KW-1185">Reference proteome</keyword>
<evidence type="ECO:0000256" key="10">
    <source>
        <dbReference type="ARBA" id="ARBA00032468"/>
    </source>
</evidence>
<evidence type="ECO:0000256" key="11">
    <source>
        <dbReference type="ARBA" id="ARBA00033034"/>
    </source>
</evidence>
<keyword evidence="4" id="KW-0202">Cytokine</keyword>
<gene>
    <name evidence="13" type="primary">Il3</name>
    <name evidence="13" type="ORF">FOF47_R00106</name>
</gene>
<evidence type="ECO:0000256" key="6">
    <source>
        <dbReference type="ARBA" id="ARBA00022729"/>
    </source>
</evidence>
<evidence type="ECO:0000256" key="2">
    <source>
        <dbReference type="ARBA" id="ARBA00008547"/>
    </source>
</evidence>
<feature type="non-terminal residue" evidence="13">
    <location>
        <position position="1"/>
    </location>
</feature>
<evidence type="ECO:0000256" key="8">
    <source>
        <dbReference type="ARBA" id="ARBA00030364"/>
    </source>
</evidence>
<keyword evidence="5" id="KW-0964">Secreted</keyword>
<dbReference type="PANTHER" id="PTHR48489">
    <property type="entry name" value="INTERLEUKIN-3"/>
    <property type="match status" value="1"/>
</dbReference>
<evidence type="ECO:0000256" key="1">
    <source>
        <dbReference type="ARBA" id="ARBA00004613"/>
    </source>
</evidence>
<accession>A0A6G1ASP5</accession>
<comment type="subcellular location">
    <subcellularLocation>
        <location evidence="1">Secreted</location>
    </subcellularLocation>
</comment>
<dbReference type="GO" id="GO:0005125">
    <property type="term" value="F:cytokine activity"/>
    <property type="evidence" value="ECO:0007669"/>
    <property type="project" value="UniProtKB-KW"/>
</dbReference>
<evidence type="ECO:0000256" key="3">
    <source>
        <dbReference type="ARBA" id="ARBA00019466"/>
    </source>
</evidence>
<dbReference type="Gene3D" id="1.20.1250.10">
    <property type="match status" value="1"/>
</dbReference>
<organism evidence="13 14">
    <name type="scientific">Crocuta crocuta</name>
    <name type="common">Spotted hyena</name>
    <dbReference type="NCBI Taxonomy" id="9678"/>
    <lineage>
        <taxon>Eukaryota</taxon>
        <taxon>Metazoa</taxon>
        <taxon>Chordata</taxon>
        <taxon>Craniata</taxon>
        <taxon>Vertebrata</taxon>
        <taxon>Euteleostomi</taxon>
        <taxon>Mammalia</taxon>
        <taxon>Eutheria</taxon>
        <taxon>Laurasiatheria</taxon>
        <taxon>Carnivora</taxon>
        <taxon>Feliformia</taxon>
        <taxon>Hyaenidae</taxon>
        <taxon>Crocuta</taxon>
    </lineage>
</organism>
<protein>
    <recommendedName>
        <fullName evidence="3">Interleukin-3</fullName>
    </recommendedName>
    <alternativeName>
        <fullName evidence="9">Hematopoietic growth factor</fullName>
    </alternativeName>
    <alternativeName>
        <fullName evidence="8">Mast cell growth factor</fullName>
    </alternativeName>
    <alternativeName>
        <fullName evidence="11">Multipotential colony-stimulating factor</fullName>
    </alternativeName>
    <alternativeName>
        <fullName evidence="10">P-cell-stimulating factor</fullName>
    </alternativeName>
</protein>
<dbReference type="GO" id="GO:0008083">
    <property type="term" value="F:growth factor activity"/>
    <property type="evidence" value="ECO:0007669"/>
    <property type="project" value="UniProtKB-KW"/>
</dbReference>
<dbReference type="InterPro" id="IPR009079">
    <property type="entry name" value="4_helix_cytokine-like_core"/>
</dbReference>
<reference evidence="13 14" key="1">
    <citation type="submission" date="2019-11" db="EMBL/GenBank/DDBJ databases">
        <authorList>
            <person name="Yang C."/>
            <person name="Li F."/>
        </authorList>
    </citation>
    <scope>NUCLEOTIDE SEQUENCE [LARGE SCALE GENOMIC DNA]</scope>
    <source>
        <strain evidence="13">KB4526</strain>
        <tissue evidence="13">Muscle</tissue>
    </source>
</reference>
<comment type="caution">
    <text evidence="13">The sequence shown here is derived from an EMBL/GenBank/DDBJ whole genome shotgun (WGS) entry which is preliminary data.</text>
</comment>
<dbReference type="EMBL" id="VOAJ01003739">
    <property type="protein sequence ID" value="KAF0878591.1"/>
    <property type="molecule type" value="Genomic_DNA"/>
</dbReference>
<keyword evidence="7" id="KW-0339">Growth factor</keyword>
<evidence type="ECO:0000313" key="13">
    <source>
        <dbReference type="EMBL" id="KAF0878591.1"/>
    </source>
</evidence>
<dbReference type="PANTHER" id="PTHR48489:SF1">
    <property type="entry name" value="INTERLEUKIN-3"/>
    <property type="match status" value="1"/>
</dbReference>
<name>A0A6G1ASP5_CROCR</name>
<dbReference type="GO" id="GO:0005135">
    <property type="term" value="F:interleukin-3 receptor binding"/>
    <property type="evidence" value="ECO:0007669"/>
    <property type="project" value="InterPro"/>
</dbReference>